<dbReference type="PRINTS" id="PR00369">
    <property type="entry name" value="FLAVODOXIN"/>
</dbReference>
<accession>A0A0G4IJM5</accession>
<keyword evidence="5" id="KW-0288">FMN</keyword>
<dbReference type="GO" id="GO:0005829">
    <property type="term" value="C:cytosol"/>
    <property type="evidence" value="ECO:0007669"/>
    <property type="project" value="TreeGrafter"/>
</dbReference>
<dbReference type="InterPro" id="IPR008254">
    <property type="entry name" value="Flavodoxin/NO_synth"/>
</dbReference>
<dbReference type="InterPro" id="IPR001709">
    <property type="entry name" value="Flavoprot_Pyr_Nucl_cyt_Rdtase"/>
</dbReference>
<gene>
    <name evidence="15" type="ORF">PBRA_004046</name>
</gene>
<comment type="cofactor">
    <cofactor evidence="1">
        <name>FMN</name>
        <dbReference type="ChEBI" id="CHEBI:58210"/>
    </cofactor>
</comment>
<dbReference type="AlphaFoldDB" id="A0A0G4IJM5"/>
<keyword evidence="3" id="KW-0028">Amino-acid biosynthesis</keyword>
<dbReference type="GO" id="GO:0030586">
    <property type="term" value="F:[methionine synthase] reductase (NADPH) activity"/>
    <property type="evidence" value="ECO:0007669"/>
    <property type="project" value="UniProtKB-EC"/>
</dbReference>
<dbReference type="EMBL" id="CDSF01000013">
    <property type="protein sequence ID" value="CEO95280.1"/>
    <property type="molecule type" value="Genomic_DNA"/>
</dbReference>
<protein>
    <recommendedName>
        <fullName evidence="12">Methionine synthase reductase</fullName>
        <ecNumber evidence="11">1.16.1.8</ecNumber>
    </recommendedName>
</protein>
<organism evidence="15 16">
    <name type="scientific">Plasmodiophora brassicae</name>
    <name type="common">Clubroot disease agent</name>
    <dbReference type="NCBI Taxonomy" id="37360"/>
    <lineage>
        <taxon>Eukaryota</taxon>
        <taxon>Sar</taxon>
        <taxon>Rhizaria</taxon>
        <taxon>Endomyxa</taxon>
        <taxon>Phytomyxea</taxon>
        <taxon>Plasmodiophorida</taxon>
        <taxon>Plasmodiophoridae</taxon>
        <taxon>Plasmodiophora</taxon>
    </lineage>
</organism>
<name>A0A0G4IJM5_PLABS</name>
<dbReference type="Gene3D" id="2.40.30.10">
    <property type="entry name" value="Translation factors"/>
    <property type="match status" value="1"/>
</dbReference>
<dbReference type="Pfam" id="PF00175">
    <property type="entry name" value="NAD_binding_1"/>
    <property type="match status" value="1"/>
</dbReference>
<keyword evidence="9" id="KW-0560">Oxidoreductase</keyword>
<dbReference type="PANTHER" id="PTHR19384">
    <property type="entry name" value="NITRIC OXIDE SYNTHASE-RELATED"/>
    <property type="match status" value="1"/>
</dbReference>
<feature type="domain" description="FAD-binding FR-type" evidence="14">
    <location>
        <begin position="233"/>
        <end position="471"/>
    </location>
</feature>
<dbReference type="SUPFAM" id="SSF63380">
    <property type="entry name" value="Riboflavin synthase domain-like"/>
    <property type="match status" value="1"/>
</dbReference>
<reference evidence="15 16" key="1">
    <citation type="submission" date="2015-02" db="EMBL/GenBank/DDBJ databases">
        <authorList>
            <person name="Chooi Y.-H."/>
        </authorList>
    </citation>
    <scope>NUCLEOTIDE SEQUENCE [LARGE SCALE GENOMIC DNA]</scope>
    <source>
        <strain evidence="15">E3</strain>
    </source>
</reference>
<dbReference type="GO" id="GO:0009086">
    <property type="term" value="P:methionine biosynthetic process"/>
    <property type="evidence" value="ECO:0007669"/>
    <property type="project" value="UniProtKB-KW"/>
</dbReference>
<comment type="cofactor">
    <cofactor evidence="2">
        <name>FAD</name>
        <dbReference type="ChEBI" id="CHEBI:57692"/>
    </cofactor>
</comment>
<dbReference type="Gene3D" id="3.40.50.80">
    <property type="entry name" value="Nucleotide-binding domain of ferredoxin-NADP reductase (FNR) module"/>
    <property type="match status" value="1"/>
</dbReference>
<dbReference type="Pfam" id="PF00667">
    <property type="entry name" value="FAD_binding_1"/>
    <property type="match status" value="1"/>
</dbReference>
<evidence type="ECO:0000256" key="4">
    <source>
        <dbReference type="ARBA" id="ARBA00022630"/>
    </source>
</evidence>
<evidence type="ECO:0000256" key="9">
    <source>
        <dbReference type="ARBA" id="ARBA00023002"/>
    </source>
</evidence>
<dbReference type="OMA" id="LFFGHQR"/>
<dbReference type="InterPro" id="IPR017938">
    <property type="entry name" value="Riboflavin_synthase-like_b-brl"/>
</dbReference>
<sequence length="654" mass="72603">MSILFGSQTGNAEDIARRIGSEVGGVAVMSMDDWMKSHSDDINQLSEERVIVIITSTTGNGEAPDNAHKFWRKLRRHKASLAGKLSYSVLGLGDSNYDQFCNCGKTIDARLDAIGAIRFVPSAFADEATGLEKTVEPYVRLVVEACRALLNNEGVAISPPAAQLAPHDTIVPPSTEPSPKSKAKLLLAKRRANAQPELVLSWADDSTDYLKEGSLWRWRVDETELLLRGYTPESPFWSEICHAEYLTAPSSKKTVLHCELSIPNEYRGLSYNPGDVLGIYCPNSPKAVDTVLEQLGLGDGSRVFKIESKQRSHLPSPCSIRDVLLYCCDLRSPLKKSFIKMLAAHCSVQDERDAILRLDDAERLLSLDALLRKFPSCRPPIVSLLDQLPSLKPRYYSISSSPICHPSSAHIAFTVLPDGLCSSWMHDLCLAAGLLGDVSTSLPPGCKVTSDRHPRVAVPAFLRRSQWFVLPDSLHRPIIMIGPGTGVAPFRGFLQHRRAQRRSSGHGLWRGCDITIPDEPVDDVERSHCTSGESYLFFGCRHRELDFIYRKDLEQFVDDGTLSNLITAFSRDDPEDVVYVTHRLREHAKLMAEMIIDRDAVVYVCGDGAQMAKDVQNTFVVDVLAGHAGMDTDSAKRFLSVLMAEHRYVQDIWS</sequence>
<dbReference type="PROSITE" id="PS51384">
    <property type="entry name" value="FAD_FR"/>
    <property type="match status" value="1"/>
</dbReference>
<dbReference type="SUPFAM" id="SSF52343">
    <property type="entry name" value="Ferredoxin reductase-like, C-terminal NADP-linked domain"/>
    <property type="match status" value="1"/>
</dbReference>
<evidence type="ECO:0000256" key="3">
    <source>
        <dbReference type="ARBA" id="ARBA00022605"/>
    </source>
</evidence>
<dbReference type="GO" id="GO:0050667">
    <property type="term" value="P:homocysteine metabolic process"/>
    <property type="evidence" value="ECO:0007669"/>
    <property type="project" value="TreeGrafter"/>
</dbReference>
<dbReference type="InterPro" id="IPR001094">
    <property type="entry name" value="Flavdoxin-like"/>
</dbReference>
<dbReference type="PRINTS" id="PR00371">
    <property type="entry name" value="FPNCR"/>
</dbReference>
<evidence type="ECO:0000259" key="13">
    <source>
        <dbReference type="PROSITE" id="PS50902"/>
    </source>
</evidence>
<keyword evidence="6" id="KW-0949">S-adenosyl-L-methionine</keyword>
<evidence type="ECO:0000256" key="8">
    <source>
        <dbReference type="ARBA" id="ARBA00022857"/>
    </source>
</evidence>
<dbReference type="Gene3D" id="3.40.50.360">
    <property type="match status" value="1"/>
</dbReference>
<evidence type="ECO:0000313" key="16">
    <source>
        <dbReference type="Proteomes" id="UP000039324"/>
    </source>
</evidence>
<dbReference type="InterPro" id="IPR039261">
    <property type="entry name" value="FNR_nucleotide-bd"/>
</dbReference>
<proteinExistence type="predicted"/>
<dbReference type="Proteomes" id="UP000039324">
    <property type="component" value="Unassembled WGS sequence"/>
</dbReference>
<dbReference type="Pfam" id="PF00258">
    <property type="entry name" value="Flavodoxin_1"/>
    <property type="match status" value="1"/>
</dbReference>
<dbReference type="InterPro" id="IPR001433">
    <property type="entry name" value="OxRdtase_FAD/NAD-bd"/>
</dbReference>
<keyword evidence="8" id="KW-0521">NADP</keyword>
<evidence type="ECO:0000256" key="7">
    <source>
        <dbReference type="ARBA" id="ARBA00022827"/>
    </source>
</evidence>
<evidence type="ECO:0000256" key="6">
    <source>
        <dbReference type="ARBA" id="ARBA00022691"/>
    </source>
</evidence>
<dbReference type="STRING" id="37360.A0A0G4IJM5"/>
<dbReference type="InterPro" id="IPR029039">
    <property type="entry name" value="Flavoprotein-like_sf"/>
</dbReference>
<dbReference type="EC" id="1.16.1.8" evidence="11"/>
<keyword evidence="4" id="KW-0285">Flavoprotein</keyword>
<dbReference type="GO" id="GO:0010181">
    <property type="term" value="F:FMN binding"/>
    <property type="evidence" value="ECO:0007669"/>
    <property type="project" value="InterPro"/>
</dbReference>
<dbReference type="GO" id="GO:0050660">
    <property type="term" value="F:flavin adenine dinucleotide binding"/>
    <property type="evidence" value="ECO:0007669"/>
    <property type="project" value="TreeGrafter"/>
</dbReference>
<dbReference type="PROSITE" id="PS50902">
    <property type="entry name" value="FLAVODOXIN_LIKE"/>
    <property type="match status" value="1"/>
</dbReference>
<evidence type="ECO:0000256" key="10">
    <source>
        <dbReference type="ARBA" id="ARBA00023167"/>
    </source>
</evidence>
<dbReference type="SUPFAM" id="SSF52218">
    <property type="entry name" value="Flavoproteins"/>
    <property type="match status" value="1"/>
</dbReference>
<dbReference type="InterPro" id="IPR003097">
    <property type="entry name" value="CysJ-like_FAD-binding"/>
</dbReference>
<dbReference type="PANTHER" id="PTHR19384:SF84">
    <property type="entry name" value="METHIONINE SYNTHASE REDUCTASE"/>
    <property type="match status" value="1"/>
</dbReference>
<evidence type="ECO:0000256" key="12">
    <source>
        <dbReference type="ARBA" id="ARBA00040659"/>
    </source>
</evidence>
<dbReference type="Gene3D" id="1.20.990.10">
    <property type="entry name" value="NADPH-cytochrome p450 Reductase, Chain A, domain 3"/>
    <property type="match status" value="1"/>
</dbReference>
<evidence type="ECO:0000256" key="2">
    <source>
        <dbReference type="ARBA" id="ARBA00001974"/>
    </source>
</evidence>
<evidence type="ECO:0000256" key="11">
    <source>
        <dbReference type="ARBA" id="ARBA00039088"/>
    </source>
</evidence>
<dbReference type="InterPro" id="IPR017927">
    <property type="entry name" value="FAD-bd_FR_type"/>
</dbReference>
<evidence type="ECO:0000313" key="15">
    <source>
        <dbReference type="EMBL" id="CEO95280.1"/>
    </source>
</evidence>
<feature type="domain" description="Flavodoxin-like" evidence="13">
    <location>
        <begin position="1"/>
        <end position="143"/>
    </location>
</feature>
<dbReference type="InterPro" id="IPR023173">
    <property type="entry name" value="NADPH_Cyt_P450_Rdtase_alpha"/>
</dbReference>
<keyword evidence="16" id="KW-1185">Reference proteome</keyword>
<evidence type="ECO:0000256" key="5">
    <source>
        <dbReference type="ARBA" id="ARBA00022643"/>
    </source>
</evidence>
<keyword evidence="10" id="KW-0486">Methionine biosynthesis</keyword>
<dbReference type="OrthoDB" id="1856718at2759"/>
<evidence type="ECO:0000256" key="1">
    <source>
        <dbReference type="ARBA" id="ARBA00001917"/>
    </source>
</evidence>
<keyword evidence="7" id="KW-0274">FAD</keyword>
<evidence type="ECO:0000259" key="14">
    <source>
        <dbReference type="PROSITE" id="PS51384"/>
    </source>
</evidence>